<name>A0A7W2AHN0_9BACL</name>
<gene>
    <name evidence="1" type="ORF">H1164_08350</name>
</gene>
<evidence type="ECO:0000313" key="2">
    <source>
        <dbReference type="Proteomes" id="UP000530514"/>
    </source>
</evidence>
<proteinExistence type="predicted"/>
<dbReference type="Proteomes" id="UP000530514">
    <property type="component" value="Unassembled WGS sequence"/>
</dbReference>
<reference evidence="1 2" key="1">
    <citation type="submission" date="2020-07" db="EMBL/GenBank/DDBJ databases">
        <authorList>
            <person name="Feng H."/>
        </authorList>
    </citation>
    <scope>NUCLEOTIDE SEQUENCE [LARGE SCALE GENOMIC DNA]</scope>
    <source>
        <strain evidence="2">s-11</strain>
    </source>
</reference>
<evidence type="ECO:0000313" key="1">
    <source>
        <dbReference type="EMBL" id="MBA4542911.1"/>
    </source>
</evidence>
<dbReference type="RefSeq" id="WP_033101886.1">
    <property type="nucleotide sequence ID" value="NZ_JACEIP010000010.1"/>
</dbReference>
<dbReference type="AlphaFoldDB" id="A0A7W2AHN0"/>
<protein>
    <submittedName>
        <fullName evidence="1">Uncharacterized protein</fullName>
    </submittedName>
</protein>
<dbReference type="EMBL" id="JACEIP010000010">
    <property type="protein sequence ID" value="MBA4542911.1"/>
    <property type="molecule type" value="Genomic_DNA"/>
</dbReference>
<comment type="caution">
    <text evidence="1">The sequence shown here is derived from an EMBL/GenBank/DDBJ whole genome shotgun (WGS) entry which is preliminary data.</text>
</comment>
<organism evidence="1 2">
    <name type="scientific">Thermoactinomyces daqus</name>
    <dbReference type="NCBI Taxonomy" id="1329516"/>
    <lineage>
        <taxon>Bacteria</taxon>
        <taxon>Bacillati</taxon>
        <taxon>Bacillota</taxon>
        <taxon>Bacilli</taxon>
        <taxon>Bacillales</taxon>
        <taxon>Thermoactinomycetaceae</taxon>
        <taxon>Thermoactinomyces</taxon>
    </lineage>
</organism>
<accession>A0A7W2AHN0</accession>
<sequence length="60" mass="7061">MINLNPRTAYIETIEGKSINAKRHGNHWEVKLFKKGRLVKTELVHHKKEVLELAKQHFNS</sequence>
<keyword evidence="2" id="KW-1185">Reference proteome</keyword>